<dbReference type="AlphaFoldDB" id="A0A1W1E9W7"/>
<gene>
    <name evidence="5" type="ORF">MNB_SV-4-6</name>
</gene>
<dbReference type="InterPro" id="IPR013762">
    <property type="entry name" value="Integrase-like_cat_sf"/>
</dbReference>
<dbReference type="PANTHER" id="PTHR30349:SF41">
    <property type="entry name" value="INTEGRASE_RECOMBINASE PROTEIN MJ0367-RELATED"/>
    <property type="match status" value="1"/>
</dbReference>
<dbReference type="InterPro" id="IPR011010">
    <property type="entry name" value="DNA_brk_join_enz"/>
</dbReference>
<proteinExistence type="predicted"/>
<evidence type="ECO:0000256" key="1">
    <source>
        <dbReference type="ARBA" id="ARBA00023125"/>
    </source>
</evidence>
<dbReference type="PANTHER" id="PTHR30349">
    <property type="entry name" value="PHAGE INTEGRASE-RELATED"/>
    <property type="match status" value="1"/>
</dbReference>
<dbReference type="GO" id="GO:0015074">
    <property type="term" value="P:DNA integration"/>
    <property type="evidence" value="ECO:0007669"/>
    <property type="project" value="InterPro"/>
</dbReference>
<sequence>MVKMFKRGNGRLYIEYKLDGKMVQKSTGLPDTPQNRTLVKKEVIPALERKLLLGEVNRSKPKKFQHYADIFLADKQHLKTYDQMESIIKVLNERFGDMNIHKITRGDVKDFVRDRLKVNTPKTLGNYLTPLRGVFDLAIDDEIIKDNPCNNIKLPSHKAKEIEPFTPKEVQILLDNAGDWMRLFLAISFYTGMRTGEVLALMHSEIDFRAKVIHIKRSINKGKLTLPKTDGSIRDVPILNDLVPYLPKKPKSLWVLPKSDGTPYPSFVGSKQREWKLLLEKCDIPYRKVNATRHTFIVSMLKYSDLSILEVAQLAGHTNTKMIVSNYGKFIKGEHLQIDRNISIFTDKSTDSIA</sequence>
<evidence type="ECO:0000259" key="3">
    <source>
        <dbReference type="PROSITE" id="PS51898"/>
    </source>
</evidence>
<dbReference type="CDD" id="cd01189">
    <property type="entry name" value="INT_ICEBs1_C_like"/>
    <property type="match status" value="1"/>
</dbReference>
<keyword evidence="1" id="KW-0238">DNA-binding</keyword>
<protein>
    <submittedName>
        <fullName evidence="5">Phage integrase</fullName>
    </submittedName>
</protein>
<dbReference type="GO" id="GO:0006310">
    <property type="term" value="P:DNA recombination"/>
    <property type="evidence" value="ECO:0007669"/>
    <property type="project" value="UniProtKB-KW"/>
</dbReference>
<dbReference type="PROSITE" id="PS51900">
    <property type="entry name" value="CB"/>
    <property type="match status" value="1"/>
</dbReference>
<dbReference type="SUPFAM" id="SSF56349">
    <property type="entry name" value="DNA breaking-rejoining enzymes"/>
    <property type="match status" value="1"/>
</dbReference>
<dbReference type="Gene3D" id="1.10.443.10">
    <property type="entry name" value="Intergrase catalytic core"/>
    <property type="match status" value="1"/>
</dbReference>
<dbReference type="GO" id="GO:0003677">
    <property type="term" value="F:DNA binding"/>
    <property type="evidence" value="ECO:0007669"/>
    <property type="project" value="UniProtKB-KW"/>
</dbReference>
<dbReference type="PROSITE" id="PS51898">
    <property type="entry name" value="TYR_RECOMBINASE"/>
    <property type="match status" value="1"/>
</dbReference>
<organism evidence="5">
    <name type="scientific">hydrothermal vent metagenome</name>
    <dbReference type="NCBI Taxonomy" id="652676"/>
    <lineage>
        <taxon>unclassified sequences</taxon>
        <taxon>metagenomes</taxon>
        <taxon>ecological metagenomes</taxon>
    </lineage>
</organism>
<dbReference type="Gene3D" id="1.10.150.130">
    <property type="match status" value="1"/>
</dbReference>
<dbReference type="InterPro" id="IPR002104">
    <property type="entry name" value="Integrase_catalytic"/>
</dbReference>
<evidence type="ECO:0000256" key="2">
    <source>
        <dbReference type="ARBA" id="ARBA00023172"/>
    </source>
</evidence>
<accession>A0A1W1E9W7</accession>
<feature type="domain" description="Tyr recombinase" evidence="3">
    <location>
        <begin position="160"/>
        <end position="341"/>
    </location>
</feature>
<dbReference type="InterPro" id="IPR050090">
    <property type="entry name" value="Tyrosine_recombinase_XerCD"/>
</dbReference>
<feature type="domain" description="Core-binding (CB)" evidence="4">
    <location>
        <begin position="62"/>
        <end position="139"/>
    </location>
</feature>
<dbReference type="EMBL" id="FPIB01000023">
    <property type="protein sequence ID" value="SFV90763.1"/>
    <property type="molecule type" value="Genomic_DNA"/>
</dbReference>
<dbReference type="InterPro" id="IPR044068">
    <property type="entry name" value="CB"/>
</dbReference>
<evidence type="ECO:0000313" key="5">
    <source>
        <dbReference type="EMBL" id="SFV90763.1"/>
    </source>
</evidence>
<reference evidence="5" key="1">
    <citation type="submission" date="2016-10" db="EMBL/GenBank/DDBJ databases">
        <authorList>
            <person name="de Groot N.N."/>
        </authorList>
    </citation>
    <scope>NUCLEOTIDE SEQUENCE</scope>
</reference>
<keyword evidence="2" id="KW-0233">DNA recombination</keyword>
<dbReference type="InterPro" id="IPR010998">
    <property type="entry name" value="Integrase_recombinase_N"/>
</dbReference>
<evidence type="ECO:0000259" key="4">
    <source>
        <dbReference type="PROSITE" id="PS51900"/>
    </source>
</evidence>
<name>A0A1W1E9W7_9ZZZZ</name>
<dbReference type="Pfam" id="PF00589">
    <property type="entry name" value="Phage_integrase"/>
    <property type="match status" value="1"/>
</dbReference>